<protein>
    <submittedName>
        <fullName evidence="3">Soss complex subunit b1</fullName>
    </submittedName>
</protein>
<reference evidence="3 4" key="1">
    <citation type="submission" date="2014-06" db="EMBL/GenBank/DDBJ databases">
        <authorList>
            <person name="Swart Estienne"/>
        </authorList>
    </citation>
    <scope>NUCLEOTIDE SEQUENCE [LARGE SCALE GENOMIC DNA]</scope>
    <source>
        <strain evidence="3 4">130c</strain>
    </source>
</reference>
<proteinExistence type="predicted"/>
<dbReference type="InterPro" id="IPR012340">
    <property type="entry name" value="NA-bd_OB-fold"/>
</dbReference>
<evidence type="ECO:0000313" key="3">
    <source>
        <dbReference type="EMBL" id="CDW81565.1"/>
    </source>
</evidence>
<dbReference type="InterPro" id="IPR016024">
    <property type="entry name" value="ARM-type_fold"/>
</dbReference>
<feature type="compositionally biased region" description="Basic and acidic residues" evidence="2">
    <location>
        <begin position="810"/>
        <end position="822"/>
    </location>
</feature>
<organism evidence="3 4">
    <name type="scientific">Stylonychia lemnae</name>
    <name type="common">Ciliate</name>
    <dbReference type="NCBI Taxonomy" id="5949"/>
    <lineage>
        <taxon>Eukaryota</taxon>
        <taxon>Sar</taxon>
        <taxon>Alveolata</taxon>
        <taxon>Ciliophora</taxon>
        <taxon>Intramacronucleata</taxon>
        <taxon>Spirotrichea</taxon>
        <taxon>Stichotrichia</taxon>
        <taxon>Sporadotrichida</taxon>
        <taxon>Oxytrichidae</taxon>
        <taxon>Stylonychinae</taxon>
        <taxon>Stylonychia</taxon>
    </lineage>
</organism>
<dbReference type="SUPFAM" id="SSF48371">
    <property type="entry name" value="ARM repeat"/>
    <property type="match status" value="1"/>
</dbReference>
<gene>
    <name evidence="3" type="primary">Contig7959.g8501</name>
    <name evidence="3" type="ORF">STYLEM_10584</name>
</gene>
<evidence type="ECO:0000313" key="4">
    <source>
        <dbReference type="Proteomes" id="UP000039865"/>
    </source>
</evidence>
<dbReference type="Gene3D" id="2.40.50.140">
    <property type="entry name" value="Nucleic acid-binding proteins"/>
    <property type="match status" value="1"/>
</dbReference>
<dbReference type="InterPro" id="IPR051231">
    <property type="entry name" value="SOSS-B"/>
</dbReference>
<dbReference type="GO" id="GO:0010212">
    <property type="term" value="P:response to ionizing radiation"/>
    <property type="evidence" value="ECO:0007669"/>
    <property type="project" value="TreeGrafter"/>
</dbReference>
<feature type="compositionally biased region" description="Basic and acidic residues" evidence="2">
    <location>
        <begin position="868"/>
        <end position="885"/>
    </location>
</feature>
<evidence type="ECO:0000256" key="2">
    <source>
        <dbReference type="SAM" id="MobiDB-lite"/>
    </source>
</evidence>
<feature type="compositionally biased region" description="Acidic residues" evidence="2">
    <location>
        <begin position="800"/>
        <end position="809"/>
    </location>
</feature>
<keyword evidence="4" id="KW-1185">Reference proteome</keyword>
<sequence length="1386" mass="159732">MGSCCAREDQSNIQVIVKKPTYQAALKEPTSYFEDYTPDLGNDNDKSFSSIKLSHEEDVQPWKKIEVMQRAIIKLHDHTLHKMEDLNDDEWACNGIELFEKGCYGGITDFHQTQGVEGWKCPIEECDFDICKTCVQHTLWEEAQNYLQELEMRDPPNKVIELKPQNKNLDLKVIVLSKDVPKELKNKEVLYQCLVSDKTAKINCNFFGDIGEKIKAGDIIYLMNAFTSIYKDHMVLYQSSKGGVYRLRDFFFVFSNSGPNMSEPTYVRELDQNNRESKFVIIYSSSRSQSMAQSRIGFISDLDLILSMRLKSVLEWQWISIKQLNSMPMIEKMKMMMTYLIIHFQLALKTKIKSKPSRAYITVIQQTITQHKKETKHQYKVRNGIIQVEPDEQDIDYKMYSEHYKSALWLMHKLFLQKQLTLRQVQMRNQHGLFYKLNKFLQTENPELMLYSLRVLLAFLQKFDGTDIPIKEMKDIGIIETIHESLDQDNELLGELTRLSLAVLTQISYNFPQEISKFNIKKIIQLCDSTCSDLKTQESAIKLVCNLLTNELSRDEILKNDGLFGIFHCMINNNKSALKYALASILNLTFLTNSQSQNIILQIVQNGGIAHLIGALQKSQALVDYQSMIYAIKSISNIAASSLNFNLLLGQISHEAFNLAKKIQQANQGSLMQEIYKLLMRSRDEAIIRKCMRLYVIMSSSGASLSGVITSNELQQFKAEKRSLLSLRGEKLLSKLETAYLKPAQTKKQLSTSEEQLDWPLVNSIRKATKGCLSILKDKINSQFEKKKSFDMSFGLGKDPDDDDSDQEDMSSKDVTSKDEQNKFQHYKDALNKEQQQFMAKRDEKLQQLKEVELARKSKTPIRITNTKQEEVAQNHSSSRDDLKQNRVIIKSNRQDLNKSTIDQPGLRQDLIIKPPIQKNGIQPKKSPLRHQTPGPMVRPNSKLQQIRKQEEQNQLNQTMERFNMLEPLNFKPQIKNEGILHQNHPIFDQNRATVESFHSQLVNENFNAGALNDSERKIFKGGPLSVHSFNAGFNNDSRLNSRQSQLHKNQQMNNSNNQVRQSTNGVQKQSQVVEPTMITEENKQPTFESYYQGTEQVQLDNRIDPFQNNNLLVQRQQVANPQVSFASTFLPQKPREMLDIEEQIRQFKQNQNGPNTNVYQPVNNASRQPANQFNQSNYSGQFNMMNQSQYNRNFPITQTDPLPHNNAQNPVRNLIPKSNEQMVLDNQAKIQMLDRKGSTQNQFNPRPSTQSLIAYHNQGNPVQIQDQQVQLPPLPDIDINKFAGQEIPILERFLDVNLLEKDTLESKHARHHLGLGMPEVRAIQKRNNASTMREIIEWYRQHSSSNGQYETHLELQRSICSSQLTTKMISLILLTGHGLGYQMIQ</sequence>
<feature type="region of interest" description="Disordered" evidence="2">
    <location>
        <begin position="791"/>
        <end position="822"/>
    </location>
</feature>
<evidence type="ECO:0000256" key="1">
    <source>
        <dbReference type="ARBA" id="ARBA00023125"/>
    </source>
</evidence>
<accession>A0A078AH14</accession>
<dbReference type="InterPro" id="IPR011989">
    <property type="entry name" value="ARM-like"/>
</dbReference>
<dbReference type="SUPFAM" id="SSF50249">
    <property type="entry name" value="Nucleic acid-binding proteins"/>
    <property type="match status" value="1"/>
</dbReference>
<dbReference type="PANTHER" id="PTHR13356:SF0">
    <property type="entry name" value="SOSS COMPLEX SUBUNIT B HOMOLOG"/>
    <property type="match status" value="1"/>
</dbReference>
<dbReference type="GO" id="GO:0000724">
    <property type="term" value="P:double-strand break repair via homologous recombination"/>
    <property type="evidence" value="ECO:0007669"/>
    <property type="project" value="TreeGrafter"/>
</dbReference>
<name>A0A078AH14_STYLE</name>
<dbReference type="PANTHER" id="PTHR13356">
    <property type="entry name" value="OB FOLD NUCLEIC ACID BINDING PROTEIN-RELATED"/>
    <property type="match status" value="1"/>
</dbReference>
<feature type="compositionally biased region" description="Polar residues" evidence="2">
    <location>
        <begin position="942"/>
        <end position="953"/>
    </location>
</feature>
<dbReference type="GO" id="GO:0070876">
    <property type="term" value="C:SOSS complex"/>
    <property type="evidence" value="ECO:0007669"/>
    <property type="project" value="TreeGrafter"/>
</dbReference>
<dbReference type="OrthoDB" id="295715at2759"/>
<feature type="region of interest" description="Disordered" evidence="2">
    <location>
        <begin position="860"/>
        <end position="953"/>
    </location>
</feature>
<dbReference type="InParanoid" id="A0A078AH14"/>
<dbReference type="Gene3D" id="1.25.10.10">
    <property type="entry name" value="Leucine-rich Repeat Variant"/>
    <property type="match status" value="1"/>
</dbReference>
<dbReference type="GO" id="GO:0044818">
    <property type="term" value="P:mitotic G2/M transition checkpoint"/>
    <property type="evidence" value="ECO:0007669"/>
    <property type="project" value="TreeGrafter"/>
</dbReference>
<feature type="region of interest" description="Disordered" evidence="2">
    <location>
        <begin position="1039"/>
        <end position="1072"/>
    </location>
</feature>
<dbReference type="EMBL" id="CCKQ01010063">
    <property type="protein sequence ID" value="CDW81565.1"/>
    <property type="molecule type" value="Genomic_DNA"/>
</dbReference>
<dbReference type="GO" id="GO:0003677">
    <property type="term" value="F:DNA binding"/>
    <property type="evidence" value="ECO:0007669"/>
    <property type="project" value="UniProtKB-KW"/>
</dbReference>
<dbReference type="Proteomes" id="UP000039865">
    <property type="component" value="Unassembled WGS sequence"/>
</dbReference>
<keyword evidence="1" id="KW-0238">DNA-binding</keyword>